<evidence type="ECO:0000313" key="4">
    <source>
        <dbReference type="Proteomes" id="UP001153069"/>
    </source>
</evidence>
<accession>A0A9N8EZP7</accession>
<comment type="caution">
    <text evidence="3">The sequence shown here is derived from an EMBL/GenBank/DDBJ whole genome shotgun (WGS) entry which is preliminary data.</text>
</comment>
<sequence length="493" mass="56363">MMVHKSTNGKINHKEENERMIRLDDAVDEPMDDDDEKDTLSSNHHHSLPEHHIPFSAAEQEDHKPWHFIISTKKYIHTTLTAVLALSLVLVLGIGQSSSSSRASSSAAATVADSTTTATGKIPWAPLPDFSQPISRVAFGSCMKEDMPMPFWDTLLEFHPDVTILGGDQVYTQEQDACSGQGNCTLLKQAYDQLNNHPSFQGAKQRLPMLGMLDDHDYGLNDCYADNPYKDIAKDLYFDFMDIPQDDERRFRDNEGLYTSYEWGSGDQILQLILLDTRYSRSEFLYDDEKWAYTPYGHDQDHGKQFLSPAQWEWFEQVLQRPANVRLILSTQQVLTQGEWGFEHWSLIPRELRKLVRLLKKYCKHVKNPSLPVLLSGDRHIGALYNDPALWDELYEVTASSWTHTIPDGWDPDGVKCSTYPNPAVDCIEQDPTRIGDWVGVNHFGMVDVDWQDRTVHLTLVRAETSHAYYVKQKWQYNTDAGQVLKSLSLDIP</sequence>
<feature type="compositionally biased region" description="Polar residues" evidence="1">
    <location>
        <begin position="1"/>
        <end position="10"/>
    </location>
</feature>
<protein>
    <submittedName>
        <fullName evidence="3">PhoD-like phosphatase</fullName>
    </submittedName>
</protein>
<dbReference type="PANTHER" id="PTHR33987:SF1">
    <property type="entry name" value="CALCINEURIN-LIKE METALLO-PHOSPHOESTERASE SUPERFAMILY PROTEIN"/>
    <property type="match status" value="1"/>
</dbReference>
<evidence type="ECO:0000256" key="1">
    <source>
        <dbReference type="SAM" id="MobiDB-lite"/>
    </source>
</evidence>
<dbReference type="InterPro" id="IPR038607">
    <property type="entry name" value="PhoD-like_sf"/>
</dbReference>
<dbReference type="OrthoDB" id="10266805at2759"/>
<dbReference type="InterPro" id="IPR029052">
    <property type="entry name" value="Metallo-depent_PP-like"/>
</dbReference>
<dbReference type="SUPFAM" id="SSF56300">
    <property type="entry name" value="Metallo-dependent phosphatases"/>
    <property type="match status" value="1"/>
</dbReference>
<evidence type="ECO:0000313" key="3">
    <source>
        <dbReference type="EMBL" id="CAB9529290.1"/>
    </source>
</evidence>
<dbReference type="Proteomes" id="UP001153069">
    <property type="component" value="Unassembled WGS sequence"/>
</dbReference>
<reference evidence="3" key="1">
    <citation type="submission" date="2020-06" db="EMBL/GenBank/DDBJ databases">
        <authorList>
            <consortium name="Plant Systems Biology data submission"/>
        </authorList>
    </citation>
    <scope>NUCLEOTIDE SEQUENCE</scope>
    <source>
        <strain evidence="3">D6</strain>
    </source>
</reference>
<feature type="region of interest" description="Disordered" evidence="1">
    <location>
        <begin position="1"/>
        <end position="49"/>
    </location>
</feature>
<dbReference type="AlphaFoldDB" id="A0A9N8EZP7"/>
<organism evidence="3 4">
    <name type="scientific">Seminavis robusta</name>
    <dbReference type="NCBI Taxonomy" id="568900"/>
    <lineage>
        <taxon>Eukaryota</taxon>
        <taxon>Sar</taxon>
        <taxon>Stramenopiles</taxon>
        <taxon>Ochrophyta</taxon>
        <taxon>Bacillariophyta</taxon>
        <taxon>Bacillariophyceae</taxon>
        <taxon>Bacillariophycidae</taxon>
        <taxon>Naviculales</taxon>
        <taxon>Naviculaceae</taxon>
        <taxon>Seminavis</taxon>
    </lineage>
</organism>
<dbReference type="PANTHER" id="PTHR33987">
    <property type="entry name" value="CALCINEURIN-LIKE METALLO-PHOSPHOESTERASE SUPERFAMILY PROTEIN"/>
    <property type="match status" value="1"/>
</dbReference>
<feature type="compositionally biased region" description="Basic and acidic residues" evidence="1">
    <location>
        <begin position="12"/>
        <end position="25"/>
    </location>
</feature>
<feature type="domain" description="PhoD-like phosphatase metallophosphatase" evidence="2">
    <location>
        <begin position="148"/>
        <end position="456"/>
    </location>
</feature>
<feature type="compositionally biased region" description="Acidic residues" evidence="1">
    <location>
        <begin position="26"/>
        <end position="37"/>
    </location>
</feature>
<dbReference type="Pfam" id="PF09423">
    <property type="entry name" value="PhoD"/>
    <property type="match status" value="1"/>
</dbReference>
<dbReference type="InterPro" id="IPR018946">
    <property type="entry name" value="PhoD-like_MPP"/>
</dbReference>
<keyword evidence="4" id="KW-1185">Reference proteome</keyword>
<gene>
    <name evidence="3" type="ORF">SEMRO_2453_G328160.1</name>
</gene>
<dbReference type="Gene3D" id="3.60.21.70">
    <property type="entry name" value="PhoD-like phosphatase"/>
    <property type="match status" value="1"/>
</dbReference>
<dbReference type="CDD" id="cd07389">
    <property type="entry name" value="MPP_PhoD"/>
    <property type="match status" value="1"/>
</dbReference>
<proteinExistence type="predicted"/>
<name>A0A9N8EZP7_9STRA</name>
<dbReference type="EMBL" id="CAICTM010002451">
    <property type="protein sequence ID" value="CAB9529290.1"/>
    <property type="molecule type" value="Genomic_DNA"/>
</dbReference>
<evidence type="ECO:0000259" key="2">
    <source>
        <dbReference type="Pfam" id="PF09423"/>
    </source>
</evidence>